<keyword evidence="4" id="KW-0378">Hydrolase</keyword>
<proteinExistence type="inferred from homology"/>
<feature type="chain" id="PRO_5015455854" evidence="6">
    <location>
        <begin position="20"/>
        <end position="560"/>
    </location>
</feature>
<evidence type="ECO:0000256" key="2">
    <source>
        <dbReference type="ARBA" id="ARBA00022670"/>
    </source>
</evidence>
<dbReference type="InterPro" id="IPR029058">
    <property type="entry name" value="AB_hydrolase_fold"/>
</dbReference>
<dbReference type="InterPro" id="IPR008758">
    <property type="entry name" value="Peptidase_S28"/>
</dbReference>
<dbReference type="AlphaFoldDB" id="A0A2T3BFL6"/>
<evidence type="ECO:0000256" key="6">
    <source>
        <dbReference type="SAM" id="SignalP"/>
    </source>
</evidence>
<dbReference type="RefSeq" id="XP_024725690.1">
    <property type="nucleotide sequence ID" value="XM_024867281.1"/>
</dbReference>
<evidence type="ECO:0000256" key="4">
    <source>
        <dbReference type="ARBA" id="ARBA00022801"/>
    </source>
</evidence>
<reference evidence="7 8" key="1">
    <citation type="journal article" date="2018" name="New Phytol.">
        <title>Comparative genomics and transcriptomics depict ericoid mycorrhizal fungi as versatile saprotrophs and plant mutualists.</title>
        <authorList>
            <person name="Martino E."/>
            <person name="Morin E."/>
            <person name="Grelet G.A."/>
            <person name="Kuo A."/>
            <person name="Kohler A."/>
            <person name="Daghino S."/>
            <person name="Barry K.W."/>
            <person name="Cichocki N."/>
            <person name="Clum A."/>
            <person name="Dockter R.B."/>
            <person name="Hainaut M."/>
            <person name="Kuo R.C."/>
            <person name="LaButti K."/>
            <person name="Lindahl B.D."/>
            <person name="Lindquist E.A."/>
            <person name="Lipzen A."/>
            <person name="Khouja H.R."/>
            <person name="Magnuson J."/>
            <person name="Murat C."/>
            <person name="Ohm R.A."/>
            <person name="Singer S.W."/>
            <person name="Spatafora J.W."/>
            <person name="Wang M."/>
            <person name="Veneault-Fourrey C."/>
            <person name="Henrissat B."/>
            <person name="Grigoriev I.V."/>
            <person name="Martin F.M."/>
            <person name="Perotto S."/>
        </authorList>
    </citation>
    <scope>NUCLEOTIDE SEQUENCE [LARGE SCALE GENOMIC DNA]</scope>
    <source>
        <strain evidence="7 8">ATCC 22711</strain>
    </source>
</reference>
<comment type="similarity">
    <text evidence="1">Belongs to the peptidase S28 family.</text>
</comment>
<name>A0A2T3BFL6_AMORE</name>
<dbReference type="SUPFAM" id="SSF53474">
    <property type="entry name" value="alpha/beta-Hydrolases"/>
    <property type="match status" value="1"/>
</dbReference>
<dbReference type="GO" id="GO:0070008">
    <property type="term" value="F:serine-type exopeptidase activity"/>
    <property type="evidence" value="ECO:0007669"/>
    <property type="project" value="InterPro"/>
</dbReference>
<organism evidence="7 8">
    <name type="scientific">Amorphotheca resinae ATCC 22711</name>
    <dbReference type="NCBI Taxonomy" id="857342"/>
    <lineage>
        <taxon>Eukaryota</taxon>
        <taxon>Fungi</taxon>
        <taxon>Dikarya</taxon>
        <taxon>Ascomycota</taxon>
        <taxon>Pezizomycotina</taxon>
        <taxon>Leotiomycetes</taxon>
        <taxon>Helotiales</taxon>
        <taxon>Amorphothecaceae</taxon>
        <taxon>Amorphotheca</taxon>
    </lineage>
</organism>
<dbReference type="EMBL" id="KZ679006">
    <property type="protein sequence ID" value="PSS28165.1"/>
    <property type="molecule type" value="Genomic_DNA"/>
</dbReference>
<dbReference type="PANTHER" id="PTHR11010">
    <property type="entry name" value="PROTEASE S28 PRO-X CARBOXYPEPTIDASE-RELATED"/>
    <property type="match status" value="1"/>
</dbReference>
<accession>A0A2T3BFL6</accession>
<feature type="signal peptide" evidence="6">
    <location>
        <begin position="1"/>
        <end position="19"/>
    </location>
</feature>
<protein>
    <submittedName>
        <fullName evidence="7">Uncharacterized protein</fullName>
    </submittedName>
</protein>
<keyword evidence="8" id="KW-1185">Reference proteome</keyword>
<sequence>MVKLSALYALLGLASATLAAAPLSAIEKKVRKNTISKREILKRDTDPTLLYPAYNISVPIDHFHNDSKYEPHSDGMFNLRYWFDATYYKEGGPVIVLQSGETDASERLIFLQKGILHQMAEATNGIGVVLEHRYYGSSMPTPDFSTENLRFLTTDQALADEAYFAKNVVFPGLEDKNLTAPNVPYIGYGGSYAGAFNAFLRKLYPDVFWGTISSSGVVEAIWDYWSYFEPIRVYADQECVSTTQKITHMIDNILIGLNDSATTAELKGAFGLPNVTYDDDFASVVSYGIDSWQGLVWDPAENDPSFDLFCGNITSDSIIYPDTSSLTSTVQDLLTKGGYGSEVSNLTTPLLNWIGWLGQYAVDSCQGDQDACFSTHNATYYAQDDITQSWRSWPYQYCTEWGFLQTGSGAPKDQLPLISRTNTLEYESLICAYAFNITTPPNTTAINQYGGFDISYPRLAMIDGEQDPWRPATAHASPFNSTAQNRTSTASQPFILIDGAVHHWDEYGLFPNETVDSPPDFLPPVPVRDAQAAELQFVLEWMEEWEEHVLAMRARDEMRV</sequence>
<evidence type="ECO:0000256" key="5">
    <source>
        <dbReference type="ARBA" id="ARBA00023180"/>
    </source>
</evidence>
<keyword evidence="3 6" id="KW-0732">Signal</keyword>
<dbReference type="PANTHER" id="PTHR11010:SF117">
    <property type="entry name" value="SERINE PROTEASE 16"/>
    <property type="match status" value="1"/>
</dbReference>
<dbReference type="GeneID" id="36575362"/>
<evidence type="ECO:0000313" key="8">
    <source>
        <dbReference type="Proteomes" id="UP000241818"/>
    </source>
</evidence>
<dbReference type="Gene3D" id="3.40.50.1820">
    <property type="entry name" value="alpha/beta hydrolase"/>
    <property type="match status" value="2"/>
</dbReference>
<gene>
    <name evidence="7" type="ORF">M430DRAFT_38846</name>
</gene>
<dbReference type="GO" id="GO:0008239">
    <property type="term" value="F:dipeptidyl-peptidase activity"/>
    <property type="evidence" value="ECO:0007669"/>
    <property type="project" value="TreeGrafter"/>
</dbReference>
<keyword evidence="5" id="KW-0325">Glycoprotein</keyword>
<evidence type="ECO:0000256" key="3">
    <source>
        <dbReference type="ARBA" id="ARBA00022729"/>
    </source>
</evidence>
<evidence type="ECO:0000313" key="7">
    <source>
        <dbReference type="EMBL" id="PSS28165.1"/>
    </source>
</evidence>
<dbReference type="GO" id="GO:0006508">
    <property type="term" value="P:proteolysis"/>
    <property type="evidence" value="ECO:0007669"/>
    <property type="project" value="UniProtKB-KW"/>
</dbReference>
<keyword evidence="2" id="KW-0645">Protease</keyword>
<dbReference type="Proteomes" id="UP000241818">
    <property type="component" value="Unassembled WGS sequence"/>
</dbReference>
<evidence type="ECO:0000256" key="1">
    <source>
        <dbReference type="ARBA" id="ARBA00011079"/>
    </source>
</evidence>
<dbReference type="FunFam" id="3.40.50.1820:FF:000251">
    <property type="entry name" value="Extracelular serine carboxypeptidase, putative"/>
    <property type="match status" value="1"/>
</dbReference>
<dbReference type="Pfam" id="PF05577">
    <property type="entry name" value="Peptidase_S28"/>
    <property type="match status" value="1"/>
</dbReference>
<dbReference type="OrthoDB" id="1735038at2759"/>
<dbReference type="InParanoid" id="A0A2T3BFL6"/>